<feature type="chain" id="PRO_5042831095" evidence="2">
    <location>
        <begin position="21"/>
        <end position="432"/>
    </location>
</feature>
<accession>A0AAN6DXS4</accession>
<dbReference type="AlphaFoldDB" id="A0AAN6DXS4"/>
<organism evidence="4 5">
    <name type="scientific">Exophiala viscosa</name>
    <dbReference type="NCBI Taxonomy" id="2486360"/>
    <lineage>
        <taxon>Eukaryota</taxon>
        <taxon>Fungi</taxon>
        <taxon>Dikarya</taxon>
        <taxon>Ascomycota</taxon>
        <taxon>Pezizomycotina</taxon>
        <taxon>Eurotiomycetes</taxon>
        <taxon>Chaetothyriomycetidae</taxon>
        <taxon>Chaetothyriales</taxon>
        <taxon>Herpotrichiellaceae</taxon>
        <taxon>Exophiala</taxon>
    </lineage>
</organism>
<proteinExistence type="predicted"/>
<evidence type="ECO:0000313" key="4">
    <source>
        <dbReference type="EMBL" id="KAI1614161.1"/>
    </source>
</evidence>
<dbReference type="Pfam" id="PF04082">
    <property type="entry name" value="Fungal_trans"/>
    <property type="match status" value="1"/>
</dbReference>
<gene>
    <name evidence="4" type="ORF">EDD36DRAFT_495256</name>
</gene>
<feature type="domain" description="Xylanolytic transcriptional activator regulatory" evidence="3">
    <location>
        <begin position="77"/>
        <end position="150"/>
    </location>
</feature>
<reference evidence="4" key="1">
    <citation type="journal article" date="2022" name="bioRxiv">
        <title>Deciphering the potential niche of two novel black yeast fungi from a biological soil crust based on their genomes, phenotypes, and melanin regulation.</title>
        <authorList>
            <consortium name="DOE Joint Genome Institute"/>
            <person name="Carr E.C."/>
            <person name="Barton Q."/>
            <person name="Grambo S."/>
            <person name="Sullivan M."/>
            <person name="Renfro C.M."/>
            <person name="Kuo A."/>
            <person name="Pangilinan J."/>
            <person name="Lipzen A."/>
            <person name="Keymanesh K."/>
            <person name="Savage E."/>
            <person name="Barry K."/>
            <person name="Grigoriev I.V."/>
            <person name="Riekhof W.R."/>
            <person name="Harris S.S."/>
        </authorList>
    </citation>
    <scope>NUCLEOTIDE SEQUENCE</scope>
    <source>
        <strain evidence="4">JF 03-4F</strain>
    </source>
</reference>
<dbReference type="InterPro" id="IPR050987">
    <property type="entry name" value="AtrR-like"/>
</dbReference>
<dbReference type="PANTHER" id="PTHR46910">
    <property type="entry name" value="TRANSCRIPTION FACTOR PDR1"/>
    <property type="match status" value="1"/>
</dbReference>
<keyword evidence="2" id="KW-0732">Signal</keyword>
<dbReference type="EMBL" id="MU404353">
    <property type="protein sequence ID" value="KAI1614161.1"/>
    <property type="molecule type" value="Genomic_DNA"/>
</dbReference>
<dbReference type="CDD" id="cd12148">
    <property type="entry name" value="fungal_TF_MHR"/>
    <property type="match status" value="1"/>
</dbReference>
<comment type="caution">
    <text evidence="4">The sequence shown here is derived from an EMBL/GenBank/DDBJ whole genome shotgun (WGS) entry which is preliminary data.</text>
</comment>
<protein>
    <submittedName>
        <fullName evidence="4">Fungal-specific transcription factor domain-containing protein</fullName>
    </submittedName>
</protein>
<dbReference type="PANTHER" id="PTHR46910:SF32">
    <property type="entry name" value="TRANSCRIPTION FACTOR DOMAIN-CONTAINING PROTEIN-RELATED"/>
    <property type="match status" value="1"/>
</dbReference>
<dbReference type="Proteomes" id="UP001203852">
    <property type="component" value="Unassembled WGS sequence"/>
</dbReference>
<evidence type="ECO:0000259" key="3">
    <source>
        <dbReference type="SMART" id="SM00906"/>
    </source>
</evidence>
<evidence type="ECO:0000256" key="2">
    <source>
        <dbReference type="SAM" id="SignalP"/>
    </source>
</evidence>
<feature type="signal peptide" evidence="2">
    <location>
        <begin position="1"/>
        <end position="20"/>
    </location>
</feature>
<dbReference type="GO" id="GO:0003677">
    <property type="term" value="F:DNA binding"/>
    <property type="evidence" value="ECO:0007669"/>
    <property type="project" value="InterPro"/>
</dbReference>
<dbReference type="GO" id="GO:0008270">
    <property type="term" value="F:zinc ion binding"/>
    <property type="evidence" value="ECO:0007669"/>
    <property type="project" value="InterPro"/>
</dbReference>
<keyword evidence="1" id="KW-0539">Nucleus</keyword>
<evidence type="ECO:0000313" key="5">
    <source>
        <dbReference type="Proteomes" id="UP001203852"/>
    </source>
</evidence>
<keyword evidence="5" id="KW-1185">Reference proteome</keyword>
<sequence>MPSSKLWFIEFLLIIALGKAVVIVVKDPTTAPGSIWFQRAMSIMPDFVRLQREPHLAIQVLCLVVLYLMSVDWKEAAYGYIGQAVRICLIEGIHRETPRQIMADKMANHHRDIWWTVYILDRRLSSMIGVPSSVQDADVTCPLPGVDDHSQRGTVLNINVKISRLMTQILNSVYSVERLSRPFVKTVQSVLRNMAAIAPEMDSVGKSAAYGTIGAVSTVAAHIQLSYHQCILLATRPLLLHLMIARLEGSVGPGDLENTLLPQTKNLLDTCLQSARMSLRILLTLYEHHLITISSALIPSMIADAATYSAISYRIIDYLIRKGNVLGQLRKKELLCLDQMIQPLLDHSEQQSVQPPYAALPTSNSFSPDIGVLGGWTAGPGENGFSPSQMLNVADQLDTHVQGSTTMDGDWVTTSPWIWWFEQQNDPISQFP</sequence>
<dbReference type="SMART" id="SM00906">
    <property type="entry name" value="Fungal_trans"/>
    <property type="match status" value="1"/>
</dbReference>
<dbReference type="InterPro" id="IPR007219">
    <property type="entry name" value="XnlR_reg_dom"/>
</dbReference>
<dbReference type="GO" id="GO:0006351">
    <property type="term" value="P:DNA-templated transcription"/>
    <property type="evidence" value="ECO:0007669"/>
    <property type="project" value="InterPro"/>
</dbReference>
<dbReference type="GO" id="GO:0003700">
    <property type="term" value="F:DNA-binding transcription factor activity"/>
    <property type="evidence" value="ECO:0007669"/>
    <property type="project" value="InterPro"/>
</dbReference>
<name>A0AAN6DXS4_9EURO</name>
<evidence type="ECO:0000256" key="1">
    <source>
        <dbReference type="ARBA" id="ARBA00023242"/>
    </source>
</evidence>